<feature type="region of interest" description="Disordered" evidence="1">
    <location>
        <begin position="43"/>
        <end position="85"/>
    </location>
</feature>
<gene>
    <name evidence="2" type="ORF">BDV96DRAFT_592307</name>
</gene>
<dbReference type="Proteomes" id="UP000799770">
    <property type="component" value="Unassembled WGS sequence"/>
</dbReference>
<protein>
    <submittedName>
        <fullName evidence="2">Uncharacterized protein</fullName>
    </submittedName>
</protein>
<name>A0A6A5YF87_9PLEO</name>
<dbReference type="AlphaFoldDB" id="A0A6A5YF87"/>
<sequence length="149" mass="16951">MTPSKMTTMPAPNLIPRLQSQVVQIVAKTHLAERNIMLQHQRPERIPQQLDGQRHRGPTTNKVHMRNSLSAPRRDLTAHSADAQRSDTALDELSLAESRDMFEELKIAVGPEAFSHLANLTMEFRSTSAEELENDYFPYLQQSGLNQYL</sequence>
<feature type="compositionally biased region" description="Polar residues" evidence="1">
    <location>
        <begin position="58"/>
        <end position="70"/>
    </location>
</feature>
<dbReference type="EMBL" id="ML977377">
    <property type="protein sequence ID" value="KAF2105570.1"/>
    <property type="molecule type" value="Genomic_DNA"/>
</dbReference>
<evidence type="ECO:0000256" key="1">
    <source>
        <dbReference type="SAM" id="MobiDB-lite"/>
    </source>
</evidence>
<organism evidence="2 3">
    <name type="scientific">Lophiotrema nucula</name>
    <dbReference type="NCBI Taxonomy" id="690887"/>
    <lineage>
        <taxon>Eukaryota</taxon>
        <taxon>Fungi</taxon>
        <taxon>Dikarya</taxon>
        <taxon>Ascomycota</taxon>
        <taxon>Pezizomycotina</taxon>
        <taxon>Dothideomycetes</taxon>
        <taxon>Pleosporomycetidae</taxon>
        <taxon>Pleosporales</taxon>
        <taxon>Lophiotremataceae</taxon>
        <taxon>Lophiotrema</taxon>
    </lineage>
</organism>
<feature type="compositionally biased region" description="Basic and acidic residues" evidence="1">
    <location>
        <begin position="72"/>
        <end position="85"/>
    </location>
</feature>
<accession>A0A6A5YF87</accession>
<evidence type="ECO:0000313" key="3">
    <source>
        <dbReference type="Proteomes" id="UP000799770"/>
    </source>
</evidence>
<proteinExistence type="predicted"/>
<reference evidence="2" key="1">
    <citation type="journal article" date="2020" name="Stud. Mycol.">
        <title>101 Dothideomycetes genomes: a test case for predicting lifestyles and emergence of pathogens.</title>
        <authorList>
            <person name="Haridas S."/>
            <person name="Albert R."/>
            <person name="Binder M."/>
            <person name="Bloem J."/>
            <person name="Labutti K."/>
            <person name="Salamov A."/>
            <person name="Andreopoulos B."/>
            <person name="Baker S."/>
            <person name="Barry K."/>
            <person name="Bills G."/>
            <person name="Bluhm B."/>
            <person name="Cannon C."/>
            <person name="Castanera R."/>
            <person name="Culley D."/>
            <person name="Daum C."/>
            <person name="Ezra D."/>
            <person name="Gonzalez J."/>
            <person name="Henrissat B."/>
            <person name="Kuo A."/>
            <person name="Liang C."/>
            <person name="Lipzen A."/>
            <person name="Lutzoni F."/>
            <person name="Magnuson J."/>
            <person name="Mondo S."/>
            <person name="Nolan M."/>
            <person name="Ohm R."/>
            <person name="Pangilinan J."/>
            <person name="Park H.-J."/>
            <person name="Ramirez L."/>
            <person name="Alfaro M."/>
            <person name="Sun H."/>
            <person name="Tritt A."/>
            <person name="Yoshinaga Y."/>
            <person name="Zwiers L.-H."/>
            <person name="Turgeon B."/>
            <person name="Goodwin S."/>
            <person name="Spatafora J."/>
            <person name="Crous P."/>
            <person name="Grigoriev I."/>
        </authorList>
    </citation>
    <scope>NUCLEOTIDE SEQUENCE</scope>
    <source>
        <strain evidence="2">CBS 627.86</strain>
    </source>
</reference>
<evidence type="ECO:0000313" key="2">
    <source>
        <dbReference type="EMBL" id="KAF2105570.1"/>
    </source>
</evidence>
<keyword evidence="3" id="KW-1185">Reference proteome</keyword>